<evidence type="ECO:0000256" key="2">
    <source>
        <dbReference type="ARBA" id="ARBA00022670"/>
    </source>
</evidence>
<reference evidence="5 6" key="1">
    <citation type="submission" date="2017-09" db="EMBL/GenBank/DDBJ databases">
        <title>WGS assembly of Aquilegia coerulea Goldsmith.</title>
        <authorList>
            <person name="Hodges S."/>
            <person name="Kramer E."/>
            <person name="Nordborg M."/>
            <person name="Tomkins J."/>
            <person name="Borevitz J."/>
            <person name="Derieg N."/>
            <person name="Yan J."/>
            <person name="Mihaltcheva S."/>
            <person name="Hayes R.D."/>
            <person name="Rokhsar D."/>
        </authorList>
    </citation>
    <scope>NUCLEOTIDE SEQUENCE [LARGE SCALE GENOMIC DNA]</scope>
    <source>
        <strain evidence="6">cv. Goldsmith</strain>
    </source>
</reference>
<dbReference type="Gene3D" id="1.10.418.20">
    <property type="match status" value="1"/>
</dbReference>
<proteinExistence type="inferred from homology"/>
<dbReference type="InterPro" id="IPR038765">
    <property type="entry name" value="Papain-like_cys_pep_sf"/>
</dbReference>
<organism evidence="5 6">
    <name type="scientific">Aquilegia coerulea</name>
    <name type="common">Rocky mountain columbine</name>
    <dbReference type="NCBI Taxonomy" id="218851"/>
    <lineage>
        <taxon>Eukaryota</taxon>
        <taxon>Viridiplantae</taxon>
        <taxon>Streptophyta</taxon>
        <taxon>Embryophyta</taxon>
        <taxon>Tracheophyta</taxon>
        <taxon>Spermatophyta</taxon>
        <taxon>Magnoliopsida</taxon>
        <taxon>Ranunculales</taxon>
        <taxon>Ranunculaceae</taxon>
        <taxon>Thalictroideae</taxon>
        <taxon>Aquilegia</taxon>
    </lineage>
</organism>
<evidence type="ECO:0000256" key="1">
    <source>
        <dbReference type="ARBA" id="ARBA00005234"/>
    </source>
</evidence>
<gene>
    <name evidence="5" type="ORF">AQUCO_00800252v1</name>
</gene>
<comment type="similarity">
    <text evidence="1">Belongs to the peptidase C48 family.</text>
</comment>
<dbReference type="GO" id="GO:0008234">
    <property type="term" value="F:cysteine-type peptidase activity"/>
    <property type="evidence" value="ECO:0007669"/>
    <property type="project" value="InterPro"/>
</dbReference>
<dbReference type="InParanoid" id="A0A2G5EIF2"/>
<dbReference type="GO" id="GO:0006508">
    <property type="term" value="P:proteolysis"/>
    <property type="evidence" value="ECO:0007669"/>
    <property type="project" value="UniProtKB-KW"/>
</dbReference>
<dbReference type="AlphaFoldDB" id="A0A2G5EIF2"/>
<protein>
    <recommendedName>
        <fullName evidence="4">Ubiquitin-like protease family profile domain-containing protein</fullName>
    </recommendedName>
</protein>
<dbReference type="SUPFAM" id="SSF54001">
    <property type="entry name" value="Cysteine proteinases"/>
    <property type="match status" value="1"/>
</dbReference>
<name>A0A2G5EIF2_AQUCA</name>
<keyword evidence="3" id="KW-0378">Hydrolase</keyword>
<dbReference type="EMBL" id="KZ305025">
    <property type="protein sequence ID" value="PIA55367.1"/>
    <property type="molecule type" value="Genomic_DNA"/>
</dbReference>
<evidence type="ECO:0000313" key="5">
    <source>
        <dbReference type="EMBL" id="PIA55367.1"/>
    </source>
</evidence>
<sequence>MRGRKGVDKYFDDTNIMRDEVVKILNKMKIDSKKWSSLTEPITQPYCPRQGDTVDCGLYVCKFMELFSQEAKMNKTIDLKKDIDELKLTLAHLIIADKEKNWKIEDAIM</sequence>
<keyword evidence="2" id="KW-0645">Protease</keyword>
<evidence type="ECO:0000256" key="3">
    <source>
        <dbReference type="ARBA" id="ARBA00022801"/>
    </source>
</evidence>
<evidence type="ECO:0000259" key="4">
    <source>
        <dbReference type="Pfam" id="PF02902"/>
    </source>
</evidence>
<keyword evidence="6" id="KW-1185">Reference proteome</keyword>
<dbReference type="InterPro" id="IPR003653">
    <property type="entry name" value="Peptidase_C48_C"/>
</dbReference>
<accession>A0A2G5EIF2</accession>
<dbReference type="Pfam" id="PF02902">
    <property type="entry name" value="Peptidase_C48"/>
    <property type="match status" value="1"/>
</dbReference>
<feature type="domain" description="Ubiquitin-like protease family profile" evidence="4">
    <location>
        <begin position="44"/>
        <end position="92"/>
    </location>
</feature>
<evidence type="ECO:0000313" key="6">
    <source>
        <dbReference type="Proteomes" id="UP000230069"/>
    </source>
</evidence>
<dbReference type="Proteomes" id="UP000230069">
    <property type="component" value="Unassembled WGS sequence"/>
</dbReference>